<gene>
    <name evidence="1" type="ORF">Vafri_9984</name>
</gene>
<accession>A0A8J4B5K5</accession>
<evidence type="ECO:0000313" key="2">
    <source>
        <dbReference type="Proteomes" id="UP000747399"/>
    </source>
</evidence>
<comment type="caution">
    <text evidence="1">The sequence shown here is derived from an EMBL/GenBank/DDBJ whole genome shotgun (WGS) entry which is preliminary data.</text>
</comment>
<dbReference type="Proteomes" id="UP000747399">
    <property type="component" value="Unassembled WGS sequence"/>
</dbReference>
<organism evidence="1 2">
    <name type="scientific">Volvox africanus</name>
    <dbReference type="NCBI Taxonomy" id="51714"/>
    <lineage>
        <taxon>Eukaryota</taxon>
        <taxon>Viridiplantae</taxon>
        <taxon>Chlorophyta</taxon>
        <taxon>core chlorophytes</taxon>
        <taxon>Chlorophyceae</taxon>
        <taxon>CS clade</taxon>
        <taxon>Chlamydomonadales</taxon>
        <taxon>Volvocaceae</taxon>
        <taxon>Volvox</taxon>
    </lineage>
</organism>
<dbReference type="EMBL" id="BNCO01000017">
    <property type="protein sequence ID" value="GIL54454.1"/>
    <property type="molecule type" value="Genomic_DNA"/>
</dbReference>
<reference evidence="1" key="1">
    <citation type="journal article" date="2021" name="Proc. Natl. Acad. Sci. U.S.A.">
        <title>Three genomes in the algal genus Volvox reveal the fate of a haploid sex-determining region after a transition to homothallism.</title>
        <authorList>
            <person name="Yamamoto K."/>
            <person name="Hamaji T."/>
            <person name="Kawai-Toyooka H."/>
            <person name="Matsuzaki R."/>
            <person name="Takahashi F."/>
            <person name="Nishimura Y."/>
            <person name="Kawachi M."/>
            <person name="Noguchi H."/>
            <person name="Minakuchi Y."/>
            <person name="Umen J.G."/>
            <person name="Toyoda A."/>
            <person name="Nozaki H."/>
        </authorList>
    </citation>
    <scope>NUCLEOTIDE SEQUENCE</scope>
    <source>
        <strain evidence="1">NIES-3780</strain>
    </source>
</reference>
<dbReference type="AlphaFoldDB" id="A0A8J4B5K5"/>
<evidence type="ECO:0000313" key="1">
    <source>
        <dbReference type="EMBL" id="GIL54454.1"/>
    </source>
</evidence>
<keyword evidence="2" id="KW-1185">Reference proteome</keyword>
<name>A0A8J4B5K5_9CHLO</name>
<feature type="non-terminal residue" evidence="1">
    <location>
        <position position="122"/>
    </location>
</feature>
<sequence length="122" mass="13502">MLHTKQPMKLEKRRHTLHDLGFRPSQVASAALLLACSILVYPISYSGNITFAAIIDDASTYNIRSQDQTYTGQPRRNEVTSGDLDQDGLRWLLAAAEAYLANNARGDCVLLQQGEALIGQLR</sequence>
<proteinExistence type="predicted"/>
<protein>
    <submittedName>
        <fullName evidence="1">Uncharacterized protein</fullName>
    </submittedName>
</protein>